<dbReference type="InterPro" id="IPR037046">
    <property type="entry name" value="AlkA_N_sf"/>
</dbReference>
<feature type="non-terminal residue" evidence="2">
    <location>
        <position position="175"/>
    </location>
</feature>
<comment type="caution">
    <text evidence="2">The sequence shown here is derived from an EMBL/GenBank/DDBJ whole genome shotgun (WGS) entry which is preliminary data.</text>
</comment>
<proteinExistence type="predicted"/>
<dbReference type="SUPFAM" id="SSF48150">
    <property type="entry name" value="DNA-glycosylase"/>
    <property type="match status" value="1"/>
</dbReference>
<dbReference type="Proteomes" id="UP000054015">
    <property type="component" value="Unassembled WGS sequence"/>
</dbReference>
<dbReference type="Gene3D" id="1.10.340.30">
    <property type="entry name" value="Hypothetical protein, domain 2"/>
    <property type="match status" value="1"/>
</dbReference>
<protein>
    <submittedName>
        <fullName evidence="2">3-methyladenine DNA glycosylase (AlkA)</fullName>
    </submittedName>
</protein>
<organism evidence="2 3">
    <name type="scientific">Archaeoglobus fulgidus</name>
    <dbReference type="NCBI Taxonomy" id="2234"/>
    <lineage>
        <taxon>Archaea</taxon>
        <taxon>Methanobacteriati</taxon>
        <taxon>Methanobacteriota</taxon>
        <taxon>Archaeoglobi</taxon>
        <taxon>Archaeoglobales</taxon>
        <taxon>Archaeoglobaceae</taxon>
        <taxon>Archaeoglobus</taxon>
    </lineage>
</organism>
<evidence type="ECO:0000313" key="3">
    <source>
        <dbReference type="Proteomes" id="UP000054015"/>
    </source>
</evidence>
<evidence type="ECO:0000259" key="1">
    <source>
        <dbReference type="Pfam" id="PF22394"/>
    </source>
</evidence>
<sequence length="175" mass="20262">MWRIELKHAVNWELKMKFFVLPELPTPDIVESGVWRRAIVLDGRAVAVMAYPESERTIVVEGNFENREWEAVRRKLVEYLGLQNPEELYRFMDGDEKLRMLKNRFYGFGRAGLMSMSVFEGIAKAIIQQQISFVVAEKLAAKIVRRFGDEVEWNGLKFYGFPTQEAILKAGVEGL</sequence>
<name>A0A101E0S2_ARCFL</name>
<feature type="domain" description="AlkA-like TATA-box binding protein-like" evidence="1">
    <location>
        <begin position="1"/>
        <end position="84"/>
    </location>
</feature>
<accession>A0A101E0S2</accession>
<dbReference type="AlphaFoldDB" id="A0A101E0S2"/>
<reference evidence="3" key="1">
    <citation type="journal article" date="2015" name="MBio">
        <title>Genome-Resolved Metagenomic Analysis Reveals Roles for Candidate Phyla and Other Microbial Community Members in Biogeochemical Transformations in Oil Reservoirs.</title>
        <authorList>
            <person name="Hu P."/>
            <person name="Tom L."/>
            <person name="Singh A."/>
            <person name="Thomas B.C."/>
            <person name="Baker B.J."/>
            <person name="Piceno Y.M."/>
            <person name="Andersen G.L."/>
            <person name="Banfield J.F."/>
        </authorList>
    </citation>
    <scope>NUCLEOTIDE SEQUENCE [LARGE SCALE GENOMIC DNA]</scope>
</reference>
<dbReference type="Pfam" id="PF22394">
    <property type="entry name" value="AfAlkA-like_TBP-like"/>
    <property type="match status" value="1"/>
</dbReference>
<dbReference type="EMBL" id="LGEX01000019">
    <property type="protein sequence ID" value="KUK06868.1"/>
    <property type="molecule type" value="Genomic_DNA"/>
</dbReference>
<dbReference type="InterPro" id="IPR055137">
    <property type="entry name" value="AlkA-like_TBP-like"/>
</dbReference>
<dbReference type="GO" id="GO:0006281">
    <property type="term" value="P:DNA repair"/>
    <property type="evidence" value="ECO:0007669"/>
    <property type="project" value="InterPro"/>
</dbReference>
<dbReference type="InterPro" id="IPR011257">
    <property type="entry name" value="DNA_glycosylase"/>
</dbReference>
<dbReference type="Gene3D" id="3.30.310.20">
    <property type="entry name" value="DNA-3-methyladenine glycosylase AlkA, N-terminal domain"/>
    <property type="match status" value="1"/>
</dbReference>
<gene>
    <name evidence="2" type="ORF">XD48_0922</name>
</gene>
<dbReference type="GO" id="GO:0003824">
    <property type="term" value="F:catalytic activity"/>
    <property type="evidence" value="ECO:0007669"/>
    <property type="project" value="InterPro"/>
</dbReference>
<evidence type="ECO:0000313" key="2">
    <source>
        <dbReference type="EMBL" id="KUK06868.1"/>
    </source>
</evidence>